<sequence>MAAPANKTIGDLSGTWSMNKNLSDNTEPGLSLQGVSFLTRKAIGLASVTLTVKQYSGPHLPPSSASGDCVRIDIEQTATGGIKGTTENRCADGEKRTHSDWLFGTVESSSHFVQAGDALKQALGSGDHAVDAASVEYLASNWVVDESEKTGPDGAAHLISVADNQKDGWFAVQVWGFQTIGGERRHARNIVLKKGDKKVEMRIVYDFVS</sequence>
<dbReference type="PANTHER" id="PTHR38115">
    <property type="entry name" value="LIPOCALIN-LIKE DOMAIN-CONTAINING PROTEIN"/>
    <property type="match status" value="1"/>
</dbReference>
<organism evidence="1 2">
    <name type="scientific">Apiospora rasikravindrae</name>
    <dbReference type="NCBI Taxonomy" id="990691"/>
    <lineage>
        <taxon>Eukaryota</taxon>
        <taxon>Fungi</taxon>
        <taxon>Dikarya</taxon>
        <taxon>Ascomycota</taxon>
        <taxon>Pezizomycotina</taxon>
        <taxon>Sordariomycetes</taxon>
        <taxon>Xylariomycetidae</taxon>
        <taxon>Amphisphaeriales</taxon>
        <taxon>Apiosporaceae</taxon>
        <taxon>Apiospora</taxon>
    </lineage>
</organism>
<reference evidence="1 2" key="1">
    <citation type="submission" date="2023-01" db="EMBL/GenBank/DDBJ databases">
        <title>Analysis of 21 Apiospora genomes using comparative genomics revels a genus with tremendous synthesis potential of carbohydrate active enzymes and secondary metabolites.</title>
        <authorList>
            <person name="Sorensen T."/>
        </authorList>
    </citation>
    <scope>NUCLEOTIDE SEQUENCE [LARGE SCALE GENOMIC DNA]</scope>
    <source>
        <strain evidence="1 2">CBS 33761</strain>
    </source>
</reference>
<proteinExistence type="predicted"/>
<protein>
    <submittedName>
        <fullName evidence="1">Uncharacterized protein</fullName>
    </submittedName>
</protein>
<dbReference type="PANTHER" id="PTHR38115:SF1">
    <property type="entry name" value="LIPOCALIN-LIKE DOMAIN-CONTAINING PROTEIN"/>
    <property type="match status" value="1"/>
</dbReference>
<name>A0ABR1U8A8_9PEZI</name>
<accession>A0ABR1U8A8</accession>
<gene>
    <name evidence="1" type="ORF">PG993_000352</name>
</gene>
<dbReference type="InterPro" id="IPR053037">
    <property type="entry name" value="Pericyclase_pydY-like"/>
</dbReference>
<keyword evidence="2" id="KW-1185">Reference proteome</keyword>
<evidence type="ECO:0000313" key="2">
    <source>
        <dbReference type="Proteomes" id="UP001444661"/>
    </source>
</evidence>
<dbReference type="Proteomes" id="UP001444661">
    <property type="component" value="Unassembled WGS sequence"/>
</dbReference>
<dbReference type="EMBL" id="JAQQWK010000001">
    <property type="protein sequence ID" value="KAK8055125.1"/>
    <property type="molecule type" value="Genomic_DNA"/>
</dbReference>
<evidence type="ECO:0000313" key="1">
    <source>
        <dbReference type="EMBL" id="KAK8055125.1"/>
    </source>
</evidence>
<comment type="caution">
    <text evidence="1">The sequence shown here is derived from an EMBL/GenBank/DDBJ whole genome shotgun (WGS) entry which is preliminary data.</text>
</comment>